<dbReference type="EMBL" id="JAPDVG010000001">
    <property type="protein sequence ID" value="MCW4131860.1"/>
    <property type="molecule type" value="Genomic_DNA"/>
</dbReference>
<evidence type="ECO:0000313" key="1">
    <source>
        <dbReference type="EMBL" id="MCW4131860.1"/>
    </source>
</evidence>
<name>A0AAW5U4Z2_9BACT</name>
<dbReference type="Proteomes" id="UP001209417">
    <property type="component" value="Unassembled WGS sequence"/>
</dbReference>
<dbReference type="AlphaFoldDB" id="A0AAW5U4Z2"/>
<gene>
    <name evidence="1" type="ORF">ONT19_09750</name>
</gene>
<comment type="caution">
    <text evidence="1">The sequence shown here is derived from an EMBL/GenBank/DDBJ whole genome shotgun (WGS) entry which is preliminary data.</text>
</comment>
<protein>
    <recommendedName>
        <fullName evidence="3">ADP-ribosylglycohydrolase</fullName>
    </recommendedName>
</protein>
<accession>A0AAW5U4Z2</accession>
<organism evidence="1 2">
    <name type="scientific">Segatella copri</name>
    <dbReference type="NCBI Taxonomy" id="165179"/>
    <lineage>
        <taxon>Bacteria</taxon>
        <taxon>Pseudomonadati</taxon>
        <taxon>Bacteroidota</taxon>
        <taxon>Bacteroidia</taxon>
        <taxon>Bacteroidales</taxon>
        <taxon>Prevotellaceae</taxon>
        <taxon>Segatella</taxon>
    </lineage>
</organism>
<proteinExistence type="predicted"/>
<dbReference type="RefSeq" id="WP_264952584.1">
    <property type="nucleotide sequence ID" value="NZ_JAPDVF010000001.1"/>
</dbReference>
<dbReference type="SUPFAM" id="SSF101478">
    <property type="entry name" value="ADP-ribosylglycohydrolase"/>
    <property type="match status" value="1"/>
</dbReference>
<dbReference type="Gene3D" id="1.10.4080.10">
    <property type="entry name" value="ADP-ribosylation/Crystallin J1"/>
    <property type="match status" value="1"/>
</dbReference>
<evidence type="ECO:0008006" key="3">
    <source>
        <dbReference type="Google" id="ProtNLM"/>
    </source>
</evidence>
<dbReference type="InterPro" id="IPR036705">
    <property type="entry name" value="Ribosyl_crysJ1_sf"/>
</dbReference>
<sequence>MENETLKERFLGTIFGQTVGDALGLSTEFMSKQEVNRFILMG</sequence>
<reference evidence="1" key="1">
    <citation type="submission" date="2022-11" db="EMBL/GenBank/DDBJ databases">
        <title>Genomic repertoires linked with pathogenic potency of arthritogenic Prevotella copri isolated from the gut of rheumatoid arthritis patients.</title>
        <authorList>
            <person name="Nii T."/>
            <person name="Maeda Y."/>
            <person name="Motooka D."/>
            <person name="Naito M."/>
            <person name="Matsumoto Y."/>
            <person name="Ogawa T."/>
            <person name="Oguro-Igashira E."/>
            <person name="Kishikawa T."/>
            <person name="Yamashita M."/>
            <person name="Koizumi S."/>
            <person name="Kurakawa T."/>
            <person name="Okumura R."/>
            <person name="Kayama H."/>
            <person name="Murakami M."/>
            <person name="Sakaguchi T."/>
            <person name="Das B."/>
            <person name="Nakamura S."/>
            <person name="Okada Y."/>
            <person name="Kumanogoh A."/>
            <person name="Takeda K."/>
        </authorList>
    </citation>
    <scope>NUCLEOTIDE SEQUENCE</scope>
    <source>
        <strain evidence="1">H019-1</strain>
    </source>
</reference>
<evidence type="ECO:0000313" key="2">
    <source>
        <dbReference type="Proteomes" id="UP001209417"/>
    </source>
</evidence>